<dbReference type="Proteomes" id="UP001066276">
    <property type="component" value="Chromosome 10"/>
</dbReference>
<comment type="caution">
    <text evidence="2">The sequence shown here is derived from an EMBL/GenBank/DDBJ whole genome shotgun (WGS) entry which is preliminary data.</text>
</comment>
<protein>
    <submittedName>
        <fullName evidence="2">Uncharacterized protein</fullName>
    </submittedName>
</protein>
<evidence type="ECO:0000313" key="3">
    <source>
        <dbReference type="Proteomes" id="UP001066276"/>
    </source>
</evidence>
<feature type="compositionally biased region" description="Basic and acidic residues" evidence="1">
    <location>
        <begin position="64"/>
        <end position="77"/>
    </location>
</feature>
<name>A0AAV7LZW3_PLEWA</name>
<evidence type="ECO:0000313" key="2">
    <source>
        <dbReference type="EMBL" id="KAJ1097086.1"/>
    </source>
</evidence>
<reference evidence="2" key="1">
    <citation type="journal article" date="2022" name="bioRxiv">
        <title>Sequencing and chromosome-scale assembly of the giantPleurodeles waltlgenome.</title>
        <authorList>
            <person name="Brown T."/>
            <person name="Elewa A."/>
            <person name="Iarovenko S."/>
            <person name="Subramanian E."/>
            <person name="Araus A.J."/>
            <person name="Petzold A."/>
            <person name="Susuki M."/>
            <person name="Suzuki K.-i.T."/>
            <person name="Hayashi T."/>
            <person name="Toyoda A."/>
            <person name="Oliveira C."/>
            <person name="Osipova E."/>
            <person name="Leigh N.D."/>
            <person name="Simon A."/>
            <person name="Yun M.H."/>
        </authorList>
    </citation>
    <scope>NUCLEOTIDE SEQUENCE</scope>
    <source>
        <strain evidence="2">20211129_DDA</strain>
        <tissue evidence="2">Liver</tissue>
    </source>
</reference>
<sequence length="96" mass="10502">MQGGRGCLHSPVCSRRPWWGGQQRPDPRVRPRPRQPSLLASVHCLTAPPPDAAHTAAAPARGPRSAEERLQPKELRRVPRIQAASAGRRAPPRTPT</sequence>
<accession>A0AAV7LZW3</accession>
<dbReference type="EMBL" id="JANPWB010000014">
    <property type="protein sequence ID" value="KAJ1097086.1"/>
    <property type="molecule type" value="Genomic_DNA"/>
</dbReference>
<gene>
    <name evidence="2" type="ORF">NDU88_002213</name>
</gene>
<evidence type="ECO:0000256" key="1">
    <source>
        <dbReference type="SAM" id="MobiDB-lite"/>
    </source>
</evidence>
<keyword evidence="3" id="KW-1185">Reference proteome</keyword>
<dbReference type="AlphaFoldDB" id="A0AAV7LZW3"/>
<proteinExistence type="predicted"/>
<feature type="region of interest" description="Disordered" evidence="1">
    <location>
        <begin position="1"/>
        <end position="96"/>
    </location>
</feature>
<organism evidence="2 3">
    <name type="scientific">Pleurodeles waltl</name>
    <name type="common">Iberian ribbed newt</name>
    <dbReference type="NCBI Taxonomy" id="8319"/>
    <lineage>
        <taxon>Eukaryota</taxon>
        <taxon>Metazoa</taxon>
        <taxon>Chordata</taxon>
        <taxon>Craniata</taxon>
        <taxon>Vertebrata</taxon>
        <taxon>Euteleostomi</taxon>
        <taxon>Amphibia</taxon>
        <taxon>Batrachia</taxon>
        <taxon>Caudata</taxon>
        <taxon>Salamandroidea</taxon>
        <taxon>Salamandridae</taxon>
        <taxon>Pleurodelinae</taxon>
        <taxon>Pleurodeles</taxon>
    </lineage>
</organism>